<dbReference type="InParanoid" id="D7TPH9"/>
<sequence length="46" mass="4958">MSTRVVVATTLVASTAEVQGNDTATSHCATYSPNLLKKICFNWLDV</sequence>
<gene>
    <name evidence="1" type="ordered locus">VIT_03s0063g00320</name>
</gene>
<dbReference type="AlphaFoldDB" id="D7TPH9"/>
<dbReference type="EMBL" id="FN596006">
    <property type="protein sequence ID" value="CBI32402.3"/>
    <property type="molecule type" value="Genomic_DNA"/>
</dbReference>
<evidence type="ECO:0000313" key="1">
    <source>
        <dbReference type="EMBL" id="CBI32402.3"/>
    </source>
</evidence>
<reference evidence="2" key="1">
    <citation type="journal article" date="2007" name="Nature">
        <title>The grapevine genome sequence suggests ancestral hexaploidization in major angiosperm phyla.</title>
        <authorList>
            <consortium name="The French-Italian Public Consortium for Grapevine Genome Characterization."/>
            <person name="Jaillon O."/>
            <person name="Aury J.-M."/>
            <person name="Noel B."/>
            <person name="Policriti A."/>
            <person name="Clepet C."/>
            <person name="Casagrande A."/>
            <person name="Choisne N."/>
            <person name="Aubourg S."/>
            <person name="Vitulo N."/>
            <person name="Jubin C."/>
            <person name="Vezzi A."/>
            <person name="Legeai F."/>
            <person name="Hugueney P."/>
            <person name="Dasilva C."/>
            <person name="Horner D."/>
            <person name="Mica E."/>
            <person name="Jublot D."/>
            <person name="Poulain J."/>
            <person name="Bruyere C."/>
            <person name="Billault A."/>
            <person name="Segurens B."/>
            <person name="Gouyvenoux M."/>
            <person name="Ugarte E."/>
            <person name="Cattonaro F."/>
            <person name="Anthouard V."/>
            <person name="Vico V."/>
            <person name="Del Fabbro C."/>
            <person name="Alaux M."/>
            <person name="Di Gaspero G."/>
            <person name="Dumas V."/>
            <person name="Felice N."/>
            <person name="Paillard S."/>
            <person name="Juman I."/>
            <person name="Moroldo M."/>
            <person name="Scalabrin S."/>
            <person name="Canaguier A."/>
            <person name="Le Clainche I."/>
            <person name="Malacrida G."/>
            <person name="Durand E."/>
            <person name="Pesole G."/>
            <person name="Laucou V."/>
            <person name="Chatelet P."/>
            <person name="Merdinoglu D."/>
            <person name="Delledonne M."/>
            <person name="Pezzotti M."/>
            <person name="Lecharny A."/>
            <person name="Scarpelli C."/>
            <person name="Artiguenave F."/>
            <person name="Pe M.E."/>
            <person name="Valle G."/>
            <person name="Morgante M."/>
            <person name="Caboche M."/>
            <person name="Adam-Blondon A.-F."/>
            <person name="Weissenbach J."/>
            <person name="Quetier F."/>
            <person name="Wincker P."/>
        </authorList>
    </citation>
    <scope>NUCLEOTIDE SEQUENCE [LARGE SCALE GENOMIC DNA]</scope>
    <source>
        <strain evidence="2">cv. Pinot noir / PN40024</strain>
    </source>
</reference>
<dbReference type="HOGENOM" id="CLU_3192416_0_0_1"/>
<evidence type="ECO:0000313" key="2">
    <source>
        <dbReference type="Proteomes" id="UP000009183"/>
    </source>
</evidence>
<dbReference type="PaxDb" id="29760-VIT_03s0063g00320.t01"/>
<accession>D7TPH9</accession>
<keyword evidence="2" id="KW-1185">Reference proteome</keyword>
<dbReference type="Proteomes" id="UP000009183">
    <property type="component" value="Chromosome 3"/>
</dbReference>
<protein>
    <submittedName>
        <fullName evidence="1">Uncharacterized protein</fullName>
    </submittedName>
</protein>
<proteinExistence type="predicted"/>
<organism evidence="1 2">
    <name type="scientific">Vitis vinifera</name>
    <name type="common">Grape</name>
    <dbReference type="NCBI Taxonomy" id="29760"/>
    <lineage>
        <taxon>Eukaryota</taxon>
        <taxon>Viridiplantae</taxon>
        <taxon>Streptophyta</taxon>
        <taxon>Embryophyta</taxon>
        <taxon>Tracheophyta</taxon>
        <taxon>Spermatophyta</taxon>
        <taxon>Magnoliopsida</taxon>
        <taxon>eudicotyledons</taxon>
        <taxon>Gunneridae</taxon>
        <taxon>Pentapetalae</taxon>
        <taxon>rosids</taxon>
        <taxon>Vitales</taxon>
        <taxon>Vitaceae</taxon>
        <taxon>Viteae</taxon>
        <taxon>Vitis</taxon>
    </lineage>
</organism>
<name>D7TPH9_VITVI</name>